<protein>
    <submittedName>
        <fullName evidence="1">Uncharacterized protein</fullName>
    </submittedName>
</protein>
<organism evidence="1 2">
    <name type="scientific">Tanacetum coccineum</name>
    <dbReference type="NCBI Taxonomy" id="301880"/>
    <lineage>
        <taxon>Eukaryota</taxon>
        <taxon>Viridiplantae</taxon>
        <taxon>Streptophyta</taxon>
        <taxon>Embryophyta</taxon>
        <taxon>Tracheophyta</taxon>
        <taxon>Spermatophyta</taxon>
        <taxon>Magnoliopsida</taxon>
        <taxon>eudicotyledons</taxon>
        <taxon>Gunneridae</taxon>
        <taxon>Pentapetalae</taxon>
        <taxon>asterids</taxon>
        <taxon>campanulids</taxon>
        <taxon>Asterales</taxon>
        <taxon>Asteraceae</taxon>
        <taxon>Asteroideae</taxon>
        <taxon>Anthemideae</taxon>
        <taxon>Anthemidinae</taxon>
        <taxon>Tanacetum</taxon>
    </lineage>
</organism>
<proteinExistence type="predicted"/>
<sequence>MRLYICLLIQASARLLVFTRLYNRLSFKPCMSAVFAALQVCSIVNDSLGVTQMLIVIVQVCCIRLHSLTVSSTAARYNDLDDVKSLASIRVSLDSYNAEGRTARKVEAYASYVIPATRAIREPRVVVQTSEVDILDDGYRRRKCANFVHVVPSFCTCGFWNNGFPVLLESTKNVIKS</sequence>
<name>A0ABQ5B6P7_9ASTR</name>
<reference evidence="1" key="2">
    <citation type="submission" date="2022-01" db="EMBL/GenBank/DDBJ databases">
        <authorList>
            <person name="Yamashiro T."/>
            <person name="Shiraishi A."/>
            <person name="Satake H."/>
            <person name="Nakayama K."/>
        </authorList>
    </citation>
    <scope>NUCLEOTIDE SEQUENCE</scope>
</reference>
<evidence type="ECO:0000313" key="2">
    <source>
        <dbReference type="Proteomes" id="UP001151760"/>
    </source>
</evidence>
<comment type="caution">
    <text evidence="1">The sequence shown here is derived from an EMBL/GenBank/DDBJ whole genome shotgun (WGS) entry which is preliminary data.</text>
</comment>
<dbReference type="EMBL" id="BQNB010012973">
    <property type="protein sequence ID" value="GJT10256.1"/>
    <property type="molecule type" value="Genomic_DNA"/>
</dbReference>
<reference evidence="1" key="1">
    <citation type="journal article" date="2022" name="Int. J. Mol. Sci.">
        <title>Draft Genome of Tanacetum Coccineum: Genomic Comparison of Closely Related Tanacetum-Family Plants.</title>
        <authorList>
            <person name="Yamashiro T."/>
            <person name="Shiraishi A."/>
            <person name="Nakayama K."/>
            <person name="Satake H."/>
        </authorList>
    </citation>
    <scope>NUCLEOTIDE SEQUENCE</scope>
</reference>
<keyword evidence="2" id="KW-1185">Reference proteome</keyword>
<accession>A0ABQ5B6P7</accession>
<dbReference type="Proteomes" id="UP001151760">
    <property type="component" value="Unassembled WGS sequence"/>
</dbReference>
<evidence type="ECO:0000313" key="1">
    <source>
        <dbReference type="EMBL" id="GJT10256.1"/>
    </source>
</evidence>
<gene>
    <name evidence="1" type="ORF">Tco_0857298</name>
</gene>